<dbReference type="Proteomes" id="UP001066276">
    <property type="component" value="Chromosome 11"/>
</dbReference>
<evidence type="ECO:0000313" key="2">
    <source>
        <dbReference type="EMBL" id="KAJ1089531.1"/>
    </source>
</evidence>
<organism evidence="2 3">
    <name type="scientific">Pleurodeles waltl</name>
    <name type="common">Iberian ribbed newt</name>
    <dbReference type="NCBI Taxonomy" id="8319"/>
    <lineage>
        <taxon>Eukaryota</taxon>
        <taxon>Metazoa</taxon>
        <taxon>Chordata</taxon>
        <taxon>Craniata</taxon>
        <taxon>Vertebrata</taxon>
        <taxon>Euteleostomi</taxon>
        <taxon>Amphibia</taxon>
        <taxon>Batrachia</taxon>
        <taxon>Caudata</taxon>
        <taxon>Salamandroidea</taxon>
        <taxon>Salamandridae</taxon>
        <taxon>Pleurodelinae</taxon>
        <taxon>Pleurodeles</taxon>
    </lineage>
</organism>
<reference evidence="2" key="1">
    <citation type="journal article" date="2022" name="bioRxiv">
        <title>Sequencing and chromosome-scale assembly of the giantPleurodeles waltlgenome.</title>
        <authorList>
            <person name="Brown T."/>
            <person name="Elewa A."/>
            <person name="Iarovenko S."/>
            <person name="Subramanian E."/>
            <person name="Araus A.J."/>
            <person name="Petzold A."/>
            <person name="Susuki M."/>
            <person name="Suzuki K.-i.T."/>
            <person name="Hayashi T."/>
            <person name="Toyoda A."/>
            <person name="Oliveira C."/>
            <person name="Osipova E."/>
            <person name="Leigh N.D."/>
            <person name="Simon A."/>
            <person name="Yun M.H."/>
        </authorList>
    </citation>
    <scope>NUCLEOTIDE SEQUENCE</scope>
    <source>
        <strain evidence="2">20211129_DDA</strain>
        <tissue evidence="2">Liver</tissue>
    </source>
</reference>
<accession>A0AAV7LD73</accession>
<sequence>MEDLISRLLFPLQVTHLRPSAGSARAMDQDDSRRADTLPGHRYNACPHSRARLCTLLSGSGGSSPPPLGRSRGAGDLAPLQAGFWSLLSEARAQPGRSSETAAILVPQSRRGDTLFPPQPLFFARRRLLRVYRSGFRSLGLILPIIFRAWKCHYLVRAPFTAPERCAKRAGSSAAGHAPR</sequence>
<feature type="region of interest" description="Disordered" evidence="1">
    <location>
        <begin position="20"/>
        <end position="42"/>
    </location>
</feature>
<proteinExistence type="predicted"/>
<dbReference type="EMBL" id="JANPWB010000015">
    <property type="protein sequence ID" value="KAJ1089531.1"/>
    <property type="molecule type" value="Genomic_DNA"/>
</dbReference>
<evidence type="ECO:0000256" key="1">
    <source>
        <dbReference type="SAM" id="MobiDB-lite"/>
    </source>
</evidence>
<gene>
    <name evidence="2" type="ORF">NDU88_002682</name>
</gene>
<name>A0AAV7LD73_PLEWA</name>
<comment type="caution">
    <text evidence="2">The sequence shown here is derived from an EMBL/GenBank/DDBJ whole genome shotgun (WGS) entry which is preliminary data.</text>
</comment>
<dbReference type="AlphaFoldDB" id="A0AAV7LD73"/>
<protein>
    <submittedName>
        <fullName evidence="2">Uncharacterized protein</fullName>
    </submittedName>
</protein>
<evidence type="ECO:0000313" key="3">
    <source>
        <dbReference type="Proteomes" id="UP001066276"/>
    </source>
</evidence>
<keyword evidence="3" id="KW-1185">Reference proteome</keyword>
<feature type="compositionally biased region" description="Basic and acidic residues" evidence="1">
    <location>
        <begin position="27"/>
        <end position="36"/>
    </location>
</feature>